<keyword evidence="4" id="KW-1185">Reference proteome</keyword>
<feature type="domain" description="VanZ-like" evidence="2">
    <location>
        <begin position="14"/>
        <end position="152"/>
    </location>
</feature>
<dbReference type="EMBL" id="JBBMFS010000020">
    <property type="protein sequence ID" value="MEQ2556208.1"/>
    <property type="molecule type" value="Genomic_DNA"/>
</dbReference>
<gene>
    <name evidence="3" type="ORF">WMO37_14545</name>
</gene>
<protein>
    <submittedName>
        <fullName evidence="3">VanZ family protein</fullName>
    </submittedName>
</protein>
<reference evidence="3" key="1">
    <citation type="submission" date="2024-03" db="EMBL/GenBank/DDBJ databases">
        <title>Human intestinal bacterial collection.</title>
        <authorList>
            <person name="Pauvert C."/>
            <person name="Hitch T.C.A."/>
            <person name="Clavel T."/>
        </authorList>
    </citation>
    <scope>NUCLEOTIDE SEQUENCE [LARGE SCALE GENOMIC DNA]</scope>
    <source>
        <strain evidence="3">CLA-AA-H89B</strain>
    </source>
</reference>
<proteinExistence type="predicted"/>
<evidence type="ECO:0000256" key="1">
    <source>
        <dbReference type="SAM" id="Phobius"/>
    </source>
</evidence>
<sequence length="171" mass="19020">MRNMIHNCIKLLIWIPVLVTGILITSFSAQNGTQSSGLSRKVAQTFIQGLENVHVLSVESNDQREVLIEKMQYPIRKGAHMTEYAIFTVFTYIALLTDGVRLPKRRYSALLTAVLLASSDELHQWFVPGRSGCVKDVCIDTVGAVAALLVIWAAGTVRNRIRTKRQNGLVP</sequence>
<dbReference type="InterPro" id="IPR006976">
    <property type="entry name" value="VanZ-like"/>
</dbReference>
<keyword evidence="1" id="KW-0812">Transmembrane</keyword>
<organism evidence="3 4">
    <name type="scientific">Lachnospira intestinalis</name>
    <dbReference type="NCBI Taxonomy" id="3133158"/>
    <lineage>
        <taxon>Bacteria</taxon>
        <taxon>Bacillati</taxon>
        <taxon>Bacillota</taxon>
        <taxon>Clostridia</taxon>
        <taxon>Lachnospirales</taxon>
        <taxon>Lachnospiraceae</taxon>
        <taxon>Lachnospira</taxon>
    </lineage>
</organism>
<dbReference type="Pfam" id="PF04892">
    <property type="entry name" value="VanZ"/>
    <property type="match status" value="1"/>
</dbReference>
<accession>A0ABV1H9N7</accession>
<keyword evidence="1" id="KW-1133">Transmembrane helix</keyword>
<evidence type="ECO:0000259" key="2">
    <source>
        <dbReference type="Pfam" id="PF04892"/>
    </source>
</evidence>
<dbReference type="Proteomes" id="UP001546774">
    <property type="component" value="Unassembled WGS sequence"/>
</dbReference>
<evidence type="ECO:0000313" key="4">
    <source>
        <dbReference type="Proteomes" id="UP001546774"/>
    </source>
</evidence>
<dbReference type="InterPro" id="IPR016747">
    <property type="entry name" value="Phosphotransbutyrylase"/>
</dbReference>
<dbReference type="PIRSF" id="PIRSF019083">
    <property type="entry name" value="UCP019083_VanZ"/>
    <property type="match status" value="1"/>
</dbReference>
<feature type="transmembrane region" description="Helical" evidence="1">
    <location>
        <begin position="81"/>
        <end position="100"/>
    </location>
</feature>
<evidence type="ECO:0000313" key="3">
    <source>
        <dbReference type="EMBL" id="MEQ2556208.1"/>
    </source>
</evidence>
<dbReference type="NCBIfam" id="NF037970">
    <property type="entry name" value="vanZ_1"/>
    <property type="match status" value="1"/>
</dbReference>
<comment type="caution">
    <text evidence="3">The sequence shown here is derived from an EMBL/GenBank/DDBJ whole genome shotgun (WGS) entry which is preliminary data.</text>
</comment>
<feature type="transmembrane region" description="Helical" evidence="1">
    <location>
        <begin position="12"/>
        <end position="29"/>
    </location>
</feature>
<name>A0ABV1H9N7_9FIRM</name>
<keyword evidence="1" id="KW-0472">Membrane</keyword>